<dbReference type="PANTHER" id="PTHR11109:SF7">
    <property type="entry name" value="GTP CYCLOHYDROLASE 1"/>
    <property type="match status" value="1"/>
</dbReference>
<evidence type="ECO:0000259" key="8">
    <source>
        <dbReference type="Pfam" id="PF01227"/>
    </source>
</evidence>
<dbReference type="AlphaFoldDB" id="A0AB39BF44"/>
<comment type="pathway">
    <text evidence="2 6">Cofactor biosynthesis; 7,8-dihydroneopterin triphosphate biosynthesis; 7,8-dihydroneopterin triphosphate from GTP: step 1/1.</text>
</comment>
<dbReference type="HAMAP" id="MF_00223">
    <property type="entry name" value="FolE"/>
    <property type="match status" value="1"/>
</dbReference>
<dbReference type="GO" id="GO:0005737">
    <property type="term" value="C:cytoplasm"/>
    <property type="evidence" value="ECO:0007669"/>
    <property type="project" value="TreeGrafter"/>
</dbReference>
<feature type="binding site" evidence="6">
    <location>
        <position position="104"/>
    </location>
    <ligand>
        <name>Zn(2+)</name>
        <dbReference type="ChEBI" id="CHEBI:29105"/>
    </ligand>
</feature>
<evidence type="ECO:0000256" key="1">
    <source>
        <dbReference type="ARBA" id="ARBA00001052"/>
    </source>
</evidence>
<dbReference type="Pfam" id="PF01227">
    <property type="entry name" value="GTP_cyclohydroI"/>
    <property type="match status" value="1"/>
</dbReference>
<evidence type="ECO:0000313" key="9">
    <source>
        <dbReference type="EMBL" id="XDI05018.1"/>
    </source>
</evidence>
<evidence type="ECO:0000256" key="6">
    <source>
        <dbReference type="HAMAP-Rule" id="MF_00223"/>
    </source>
</evidence>
<evidence type="ECO:0000256" key="2">
    <source>
        <dbReference type="ARBA" id="ARBA00005080"/>
    </source>
</evidence>
<dbReference type="GO" id="GO:0008270">
    <property type="term" value="F:zinc ion binding"/>
    <property type="evidence" value="ECO:0007669"/>
    <property type="project" value="UniProtKB-UniRule"/>
</dbReference>
<proteinExistence type="inferred from homology"/>
<dbReference type="RefSeq" id="WP_368497397.1">
    <property type="nucleotide sequence ID" value="NZ_CP162511.1"/>
</dbReference>
<dbReference type="Gene3D" id="1.10.286.10">
    <property type="match status" value="1"/>
</dbReference>
<dbReference type="SUPFAM" id="SSF55620">
    <property type="entry name" value="Tetrahydrobiopterin biosynthesis enzymes-like"/>
    <property type="match status" value="1"/>
</dbReference>
<evidence type="ECO:0000256" key="3">
    <source>
        <dbReference type="ARBA" id="ARBA00008085"/>
    </source>
</evidence>
<dbReference type="PROSITE" id="PS00860">
    <property type="entry name" value="GTP_CYCLOHYDROL_1_2"/>
    <property type="match status" value="1"/>
</dbReference>
<evidence type="ECO:0000256" key="5">
    <source>
        <dbReference type="ARBA" id="ARBA00022801"/>
    </source>
</evidence>
<dbReference type="InterPro" id="IPR043134">
    <property type="entry name" value="GTP-CH-I_N"/>
</dbReference>
<accession>A0AB39BF44</accession>
<name>A0AB39BF44_9MICO</name>
<dbReference type="InterPro" id="IPR043133">
    <property type="entry name" value="GTP-CH-I_C/QueF"/>
</dbReference>
<keyword evidence="6" id="KW-0479">Metal-binding</keyword>
<dbReference type="Gene3D" id="3.30.1130.10">
    <property type="match status" value="1"/>
</dbReference>
<keyword evidence="4 6" id="KW-0554">One-carbon metabolism</keyword>
<dbReference type="InterPro" id="IPR018234">
    <property type="entry name" value="GTP_CycHdrlase_I_CS"/>
</dbReference>
<protein>
    <recommendedName>
        <fullName evidence="6">GTP cyclohydrolase 1</fullName>
        <ecNumber evidence="6">3.5.4.16</ecNumber>
    </recommendedName>
    <alternativeName>
        <fullName evidence="6">GTP cyclohydrolase I</fullName>
        <shortName evidence="6">GTP-CH-I</shortName>
    </alternativeName>
</protein>
<feature type="compositionally biased region" description="Low complexity" evidence="7">
    <location>
        <begin position="59"/>
        <end position="79"/>
    </location>
</feature>
<feature type="binding site" evidence="6">
    <location>
        <position position="172"/>
    </location>
    <ligand>
        <name>Zn(2+)</name>
        <dbReference type="ChEBI" id="CHEBI:29105"/>
    </ligand>
</feature>
<organism evidence="9">
    <name type="scientific">Herbiconiux sp. A18JL235</name>
    <dbReference type="NCBI Taxonomy" id="3152363"/>
    <lineage>
        <taxon>Bacteria</taxon>
        <taxon>Bacillati</taxon>
        <taxon>Actinomycetota</taxon>
        <taxon>Actinomycetes</taxon>
        <taxon>Micrococcales</taxon>
        <taxon>Microbacteriaceae</taxon>
        <taxon>Herbiconiux</taxon>
    </lineage>
</organism>
<dbReference type="GO" id="GO:0003934">
    <property type="term" value="F:GTP cyclohydrolase I activity"/>
    <property type="evidence" value="ECO:0007669"/>
    <property type="project" value="UniProtKB-UniRule"/>
</dbReference>
<keyword evidence="6" id="KW-0862">Zinc</keyword>
<feature type="region of interest" description="Disordered" evidence="7">
    <location>
        <begin position="59"/>
        <end position="80"/>
    </location>
</feature>
<feature type="domain" description="GTP cyclohydrolase I" evidence="8">
    <location>
        <begin position="8"/>
        <end position="206"/>
    </location>
</feature>
<dbReference type="FunFam" id="1.10.286.10:FF:000001">
    <property type="entry name" value="GTP cyclohydrolase 1"/>
    <property type="match status" value="1"/>
</dbReference>
<dbReference type="GO" id="GO:0006729">
    <property type="term" value="P:tetrahydrobiopterin biosynthetic process"/>
    <property type="evidence" value="ECO:0007669"/>
    <property type="project" value="TreeGrafter"/>
</dbReference>
<keyword evidence="6" id="KW-0342">GTP-binding</keyword>
<dbReference type="EMBL" id="CP162511">
    <property type="protein sequence ID" value="XDI05018.1"/>
    <property type="molecule type" value="Genomic_DNA"/>
</dbReference>
<dbReference type="GO" id="GO:0046654">
    <property type="term" value="P:tetrahydrofolate biosynthetic process"/>
    <property type="evidence" value="ECO:0007669"/>
    <property type="project" value="UniProtKB-UniRule"/>
</dbReference>
<comment type="subunit">
    <text evidence="6">Homopolymer.</text>
</comment>
<sequence>MSVDRDRIEAAVSELLAALGDDPAREGLEQTPRRVAELYAELFAGVGVDPADALRSTFDPSPVSSATATASDPATATDARVGGGLPAQPVLLRDIAFRSVCEHHLLPFEGVAHVAYVPSGRVAGLGSIVAVVESASSRLQLQERLTDDIADALERALDARGVLVVLDARHGCVTARGPRQTGSTTVTLSARGSLAEPAARAEVTALLGATRGLGR</sequence>
<dbReference type="FunFam" id="3.30.1130.10:FF:000001">
    <property type="entry name" value="GTP cyclohydrolase 1"/>
    <property type="match status" value="1"/>
</dbReference>
<feature type="binding site" evidence="6">
    <location>
        <position position="101"/>
    </location>
    <ligand>
        <name>Zn(2+)</name>
        <dbReference type="ChEBI" id="CHEBI:29105"/>
    </ligand>
</feature>
<dbReference type="EC" id="3.5.4.16" evidence="6"/>
<dbReference type="PANTHER" id="PTHR11109">
    <property type="entry name" value="GTP CYCLOHYDROLASE I"/>
    <property type="match status" value="1"/>
</dbReference>
<evidence type="ECO:0000256" key="7">
    <source>
        <dbReference type="SAM" id="MobiDB-lite"/>
    </source>
</evidence>
<dbReference type="GO" id="GO:0005525">
    <property type="term" value="F:GTP binding"/>
    <property type="evidence" value="ECO:0007669"/>
    <property type="project" value="UniProtKB-KW"/>
</dbReference>
<keyword evidence="5 6" id="KW-0378">Hydrolase</keyword>
<dbReference type="InterPro" id="IPR020602">
    <property type="entry name" value="GTP_CycHdrlase_I_dom"/>
</dbReference>
<dbReference type="InterPro" id="IPR001474">
    <property type="entry name" value="GTP_CycHdrlase_I"/>
</dbReference>
<keyword evidence="6" id="KW-0547">Nucleotide-binding</keyword>
<reference evidence="9" key="1">
    <citation type="submission" date="2024-05" db="EMBL/GenBank/DDBJ databases">
        <title>Herbiconiux sp. A18JL235.</title>
        <authorList>
            <person name="Zhang G."/>
        </authorList>
    </citation>
    <scope>NUCLEOTIDE SEQUENCE</scope>
    <source>
        <strain evidence="9">A18JL235</strain>
    </source>
</reference>
<gene>
    <name evidence="6 9" type="primary">folE</name>
    <name evidence="9" type="ORF">ABFY20_17050</name>
</gene>
<comment type="similarity">
    <text evidence="3 6">Belongs to the GTP cyclohydrolase I family.</text>
</comment>
<dbReference type="GO" id="GO:0006730">
    <property type="term" value="P:one-carbon metabolic process"/>
    <property type="evidence" value="ECO:0007669"/>
    <property type="project" value="UniProtKB-UniRule"/>
</dbReference>
<evidence type="ECO:0000256" key="4">
    <source>
        <dbReference type="ARBA" id="ARBA00022563"/>
    </source>
</evidence>
<comment type="catalytic activity">
    <reaction evidence="1 6">
        <text>GTP + H2O = 7,8-dihydroneopterin 3'-triphosphate + formate + H(+)</text>
        <dbReference type="Rhea" id="RHEA:17473"/>
        <dbReference type="ChEBI" id="CHEBI:15377"/>
        <dbReference type="ChEBI" id="CHEBI:15378"/>
        <dbReference type="ChEBI" id="CHEBI:15740"/>
        <dbReference type="ChEBI" id="CHEBI:37565"/>
        <dbReference type="ChEBI" id="CHEBI:58462"/>
        <dbReference type="EC" id="3.5.4.16"/>
    </reaction>
</comment>